<organism evidence="1 2">
    <name type="scientific">Crinalium epipsammum PCC 9333</name>
    <dbReference type="NCBI Taxonomy" id="1173022"/>
    <lineage>
        <taxon>Bacteria</taxon>
        <taxon>Bacillati</taxon>
        <taxon>Cyanobacteriota</taxon>
        <taxon>Cyanophyceae</taxon>
        <taxon>Gomontiellales</taxon>
        <taxon>Gomontiellaceae</taxon>
        <taxon>Crinalium</taxon>
    </lineage>
</organism>
<dbReference type="STRING" id="1173022.Cri9333_2832"/>
<proteinExistence type="predicted"/>
<evidence type="ECO:0000313" key="2">
    <source>
        <dbReference type="Proteomes" id="UP000010472"/>
    </source>
</evidence>
<evidence type="ECO:0000313" key="1">
    <source>
        <dbReference type="EMBL" id="AFZ13676.1"/>
    </source>
</evidence>
<name>K9W0E0_9CYAN</name>
<gene>
    <name evidence="1" type="ORF">Cri9333_2832</name>
</gene>
<protein>
    <submittedName>
        <fullName evidence="1">Uncharacterized protein</fullName>
    </submittedName>
</protein>
<dbReference type="EMBL" id="CP003620">
    <property type="protein sequence ID" value="AFZ13676.1"/>
    <property type="molecule type" value="Genomic_DNA"/>
</dbReference>
<dbReference type="KEGG" id="cep:Cri9333_2832"/>
<dbReference type="Proteomes" id="UP000010472">
    <property type="component" value="Chromosome"/>
</dbReference>
<dbReference type="HOGENOM" id="CLU_2768868_0_0_3"/>
<dbReference type="AlphaFoldDB" id="K9W0E0"/>
<keyword evidence="2" id="KW-1185">Reference proteome</keyword>
<sequence length="69" mass="7649">MLHARRQALIDALYNLVAESGNTLETECGVLPKVKRSGYSKVIVLGAEAKEAAWNFQSLHYFLILLVTS</sequence>
<accession>K9W0E0</accession>
<reference evidence="1 2" key="1">
    <citation type="submission" date="2012-06" db="EMBL/GenBank/DDBJ databases">
        <title>Finished chromosome of genome of Crinalium epipsammum PCC 9333.</title>
        <authorList>
            <consortium name="US DOE Joint Genome Institute"/>
            <person name="Gugger M."/>
            <person name="Coursin T."/>
            <person name="Rippka R."/>
            <person name="Tandeau De Marsac N."/>
            <person name="Huntemann M."/>
            <person name="Wei C.-L."/>
            <person name="Han J."/>
            <person name="Detter J.C."/>
            <person name="Han C."/>
            <person name="Tapia R."/>
            <person name="Davenport K."/>
            <person name="Daligault H."/>
            <person name="Erkkila T."/>
            <person name="Gu W."/>
            <person name="Munk A.C.C."/>
            <person name="Teshima H."/>
            <person name="Xu Y."/>
            <person name="Chain P."/>
            <person name="Chen A."/>
            <person name="Krypides N."/>
            <person name="Mavromatis K."/>
            <person name="Markowitz V."/>
            <person name="Szeto E."/>
            <person name="Ivanova N."/>
            <person name="Mikhailova N."/>
            <person name="Ovchinnikova G."/>
            <person name="Pagani I."/>
            <person name="Pati A."/>
            <person name="Goodwin L."/>
            <person name="Peters L."/>
            <person name="Pitluck S."/>
            <person name="Woyke T."/>
            <person name="Kerfeld C."/>
        </authorList>
    </citation>
    <scope>NUCLEOTIDE SEQUENCE [LARGE SCALE GENOMIC DNA]</scope>
    <source>
        <strain evidence="1 2">PCC 9333</strain>
    </source>
</reference>